<accession>A0A8H6MU04</accession>
<feature type="compositionally biased region" description="Basic residues" evidence="1">
    <location>
        <begin position="30"/>
        <end position="41"/>
    </location>
</feature>
<comment type="caution">
    <text evidence="2">The sequence shown here is derived from an EMBL/GenBank/DDBJ whole genome shotgun (WGS) entry which is preliminary data.</text>
</comment>
<feature type="region of interest" description="Disordered" evidence="1">
    <location>
        <begin position="219"/>
        <end position="239"/>
    </location>
</feature>
<protein>
    <submittedName>
        <fullName evidence="2">Uncharacterized protein</fullName>
    </submittedName>
</protein>
<dbReference type="Proteomes" id="UP000652219">
    <property type="component" value="Unassembled WGS sequence"/>
</dbReference>
<feature type="compositionally biased region" description="Basic and acidic residues" evidence="1">
    <location>
        <begin position="115"/>
        <end position="125"/>
    </location>
</feature>
<evidence type="ECO:0000313" key="2">
    <source>
        <dbReference type="EMBL" id="KAF6809014.1"/>
    </source>
</evidence>
<proteinExistence type="predicted"/>
<keyword evidence="3" id="KW-1185">Reference proteome</keyword>
<reference evidence="2 3" key="1">
    <citation type="journal article" date="2020" name="Phytopathology">
        <title>Genome Sequence Resources of Colletotrichum truncatum, C. plurivorum, C. musicola, and C. sojae: Four Species Pathogenic to Soybean (Glycine max).</title>
        <authorList>
            <person name="Rogerio F."/>
            <person name="Boufleur T.R."/>
            <person name="Ciampi-Guillardi M."/>
            <person name="Sukno S.A."/>
            <person name="Thon M.R."/>
            <person name="Massola Junior N.S."/>
            <person name="Baroncelli R."/>
        </authorList>
    </citation>
    <scope>NUCLEOTIDE SEQUENCE [LARGE SCALE GENOMIC DNA]</scope>
    <source>
        <strain evidence="2 3">LFN0009</strain>
    </source>
</reference>
<dbReference type="AlphaFoldDB" id="A0A8H6MU04"/>
<gene>
    <name evidence="2" type="ORF">CSOJ01_07185</name>
</gene>
<evidence type="ECO:0000313" key="3">
    <source>
        <dbReference type="Proteomes" id="UP000652219"/>
    </source>
</evidence>
<dbReference type="EMBL" id="WIGN01000108">
    <property type="protein sequence ID" value="KAF6809014.1"/>
    <property type="molecule type" value="Genomic_DNA"/>
</dbReference>
<evidence type="ECO:0000256" key="1">
    <source>
        <dbReference type="SAM" id="MobiDB-lite"/>
    </source>
</evidence>
<feature type="compositionally biased region" description="Gly residues" evidence="1">
    <location>
        <begin position="230"/>
        <end position="239"/>
    </location>
</feature>
<name>A0A8H6MU04_9PEZI</name>
<sequence>MAAAIRPGRAILGDPRKGNGAERPPGRRREGLKKKRRKNRVIPRQEGTQGTVHTAGEANRYGKASVKSAAKGWTYLDLADLIRPANLPLSVYIVPIRTYLEPRGLRSGRRLHKREEVGARQEKGVRRGASALSTSDERGIADAQGAIHKPRDGGELVVANGPDGRVHFDSNRCRHNPRYRCAFPASCSFPHVSKGMSSSALTVAPALHLGKPAPHLLRDCDSDSAQGPARLGGGSFALT</sequence>
<feature type="region of interest" description="Disordered" evidence="1">
    <location>
        <begin position="115"/>
        <end position="139"/>
    </location>
</feature>
<organism evidence="2 3">
    <name type="scientific">Colletotrichum sojae</name>
    <dbReference type="NCBI Taxonomy" id="2175907"/>
    <lineage>
        <taxon>Eukaryota</taxon>
        <taxon>Fungi</taxon>
        <taxon>Dikarya</taxon>
        <taxon>Ascomycota</taxon>
        <taxon>Pezizomycotina</taxon>
        <taxon>Sordariomycetes</taxon>
        <taxon>Hypocreomycetidae</taxon>
        <taxon>Glomerellales</taxon>
        <taxon>Glomerellaceae</taxon>
        <taxon>Colletotrichum</taxon>
        <taxon>Colletotrichum orchidearum species complex</taxon>
    </lineage>
</organism>
<feature type="region of interest" description="Disordered" evidence="1">
    <location>
        <begin position="1"/>
        <end position="56"/>
    </location>
</feature>
<feature type="compositionally biased region" description="Basic and acidic residues" evidence="1">
    <location>
        <begin position="14"/>
        <end position="29"/>
    </location>
</feature>